<evidence type="ECO:0000256" key="1">
    <source>
        <dbReference type="SAM" id="Phobius"/>
    </source>
</evidence>
<sequence>STAHGVSAACGKLGAIVAQIIFWKLDNDGTGLAILYVDVILLISLHLLISVLFSLIVYAFFMFTGILSTILLTETKQKSLELLSHDDGFTYDVPRSTEGFTYPYEDDVAPRS</sequence>
<keyword evidence="1" id="KW-0812">Transmembrane</keyword>
<evidence type="ECO:0000313" key="2">
    <source>
        <dbReference type="EMBL" id="KZP22692.1"/>
    </source>
</evidence>
<organism evidence="2 3">
    <name type="scientific">Athelia psychrophila</name>
    <dbReference type="NCBI Taxonomy" id="1759441"/>
    <lineage>
        <taxon>Eukaryota</taxon>
        <taxon>Fungi</taxon>
        <taxon>Dikarya</taxon>
        <taxon>Basidiomycota</taxon>
        <taxon>Agaricomycotina</taxon>
        <taxon>Agaricomycetes</taxon>
        <taxon>Agaricomycetidae</taxon>
        <taxon>Atheliales</taxon>
        <taxon>Atheliaceae</taxon>
        <taxon>Athelia</taxon>
    </lineage>
</organism>
<feature type="transmembrane region" description="Helical" evidence="1">
    <location>
        <begin position="55"/>
        <end position="73"/>
    </location>
</feature>
<proteinExistence type="predicted"/>
<dbReference type="Proteomes" id="UP000076532">
    <property type="component" value="Unassembled WGS sequence"/>
</dbReference>
<dbReference type="OrthoDB" id="433512at2759"/>
<keyword evidence="1" id="KW-0472">Membrane</keyword>
<keyword evidence="1" id="KW-1133">Transmembrane helix</keyword>
<dbReference type="STRING" id="436010.A0A166L8J3"/>
<keyword evidence="3" id="KW-1185">Reference proteome</keyword>
<dbReference type="Gene3D" id="1.20.1250.20">
    <property type="entry name" value="MFS general substrate transporter like domains"/>
    <property type="match status" value="1"/>
</dbReference>
<feature type="transmembrane region" description="Helical" evidence="1">
    <location>
        <begin position="6"/>
        <end position="25"/>
    </location>
</feature>
<name>A0A166L8J3_9AGAM</name>
<feature type="transmembrane region" description="Helical" evidence="1">
    <location>
        <begin position="32"/>
        <end position="49"/>
    </location>
</feature>
<accession>A0A166L8J3</accession>
<dbReference type="AlphaFoldDB" id="A0A166L8J3"/>
<feature type="non-terminal residue" evidence="2">
    <location>
        <position position="1"/>
    </location>
</feature>
<gene>
    <name evidence="2" type="ORF">FIBSPDRAFT_738581</name>
</gene>
<dbReference type="EMBL" id="KV417537">
    <property type="protein sequence ID" value="KZP22692.1"/>
    <property type="molecule type" value="Genomic_DNA"/>
</dbReference>
<evidence type="ECO:0000313" key="3">
    <source>
        <dbReference type="Proteomes" id="UP000076532"/>
    </source>
</evidence>
<reference evidence="2 3" key="1">
    <citation type="journal article" date="2016" name="Mol. Biol. Evol.">
        <title>Comparative Genomics of Early-Diverging Mushroom-Forming Fungi Provides Insights into the Origins of Lignocellulose Decay Capabilities.</title>
        <authorList>
            <person name="Nagy L.G."/>
            <person name="Riley R."/>
            <person name="Tritt A."/>
            <person name="Adam C."/>
            <person name="Daum C."/>
            <person name="Floudas D."/>
            <person name="Sun H."/>
            <person name="Yadav J.S."/>
            <person name="Pangilinan J."/>
            <person name="Larsson K.H."/>
            <person name="Matsuura K."/>
            <person name="Barry K."/>
            <person name="Labutti K."/>
            <person name="Kuo R."/>
            <person name="Ohm R.A."/>
            <person name="Bhattacharya S.S."/>
            <person name="Shirouzu T."/>
            <person name="Yoshinaga Y."/>
            <person name="Martin F.M."/>
            <person name="Grigoriev I.V."/>
            <person name="Hibbett D.S."/>
        </authorList>
    </citation>
    <scope>NUCLEOTIDE SEQUENCE [LARGE SCALE GENOMIC DNA]</scope>
    <source>
        <strain evidence="2 3">CBS 109695</strain>
    </source>
</reference>
<dbReference type="InterPro" id="IPR036259">
    <property type="entry name" value="MFS_trans_sf"/>
</dbReference>
<protein>
    <submittedName>
        <fullName evidence="2">Uncharacterized protein</fullName>
    </submittedName>
</protein>